<evidence type="ECO:0000256" key="1">
    <source>
        <dbReference type="ARBA" id="ARBA00010877"/>
    </source>
</evidence>
<evidence type="ECO:0000256" key="10">
    <source>
        <dbReference type="SAM" id="SignalP"/>
    </source>
</evidence>
<feature type="chain" id="PRO_5005520127" description="MICOS complex subunit MIC60" evidence="10">
    <location>
        <begin position="20"/>
        <end position="262"/>
    </location>
</feature>
<evidence type="ECO:0000256" key="8">
    <source>
        <dbReference type="SAM" id="Coils"/>
    </source>
</evidence>
<dbReference type="AlphaFoldDB" id="A0A0K8TLG0"/>
<keyword evidence="10" id="KW-0732">Signal</keyword>
<name>A0A0K8TLG0_TABBR</name>
<keyword evidence="3 7" id="KW-0999">Mitochondrion inner membrane</keyword>
<dbReference type="PANTHER" id="PTHR15415:SF7">
    <property type="entry name" value="MICOS COMPLEX SUBUNIT MIC60"/>
    <property type="match status" value="1"/>
</dbReference>
<evidence type="ECO:0000313" key="11">
    <source>
        <dbReference type="EMBL" id="JAI14755.1"/>
    </source>
</evidence>
<evidence type="ECO:0000256" key="2">
    <source>
        <dbReference type="ARBA" id="ARBA00022692"/>
    </source>
</evidence>
<evidence type="ECO:0000256" key="4">
    <source>
        <dbReference type="ARBA" id="ARBA00022989"/>
    </source>
</evidence>
<evidence type="ECO:0000256" key="6">
    <source>
        <dbReference type="ARBA" id="ARBA00023136"/>
    </source>
</evidence>
<feature type="region of interest" description="Disordered" evidence="9">
    <location>
        <begin position="72"/>
        <end position="113"/>
    </location>
</feature>
<comment type="subunit">
    <text evidence="7">Component of the mitochondrial contact site and cristae organizing system (MICOS) complex.</text>
</comment>
<comment type="similarity">
    <text evidence="1 7">Belongs to the MICOS complex subunit Mic60 family.</text>
</comment>
<evidence type="ECO:0000256" key="3">
    <source>
        <dbReference type="ARBA" id="ARBA00022792"/>
    </source>
</evidence>
<organism evidence="11">
    <name type="scientific">Tabanus bromius</name>
    <name type="common">Band-eyed brown horse fly</name>
    <dbReference type="NCBI Taxonomy" id="304241"/>
    <lineage>
        <taxon>Eukaryota</taxon>
        <taxon>Metazoa</taxon>
        <taxon>Ecdysozoa</taxon>
        <taxon>Arthropoda</taxon>
        <taxon>Hexapoda</taxon>
        <taxon>Insecta</taxon>
        <taxon>Pterygota</taxon>
        <taxon>Neoptera</taxon>
        <taxon>Endopterygota</taxon>
        <taxon>Diptera</taxon>
        <taxon>Brachycera</taxon>
        <taxon>Tabanomorpha</taxon>
        <taxon>Tabanoidea</taxon>
        <taxon>Tabanidae</taxon>
        <taxon>Tabanus</taxon>
    </lineage>
</organism>
<comment type="function">
    <text evidence="7">Component of the MICOS complex, a large protein complex of the mitochondrial inner membrane that plays crucial roles in the maintenance of crista junctions, inner membrane architecture, and formation of contact sites to the outer membrane.</text>
</comment>
<dbReference type="Pfam" id="PF09731">
    <property type="entry name" value="Mitofilin"/>
    <property type="match status" value="1"/>
</dbReference>
<keyword evidence="4" id="KW-1133">Transmembrane helix</keyword>
<dbReference type="EMBL" id="GDAI01002848">
    <property type="protein sequence ID" value="JAI14755.1"/>
    <property type="molecule type" value="mRNA"/>
</dbReference>
<keyword evidence="5 7" id="KW-0496">Mitochondrion</keyword>
<evidence type="ECO:0000256" key="7">
    <source>
        <dbReference type="RuleBase" id="RU363000"/>
    </source>
</evidence>
<proteinExistence type="evidence at transcript level"/>
<feature type="compositionally biased region" description="Polar residues" evidence="9">
    <location>
        <begin position="95"/>
        <end position="109"/>
    </location>
</feature>
<dbReference type="GO" id="GO:0061617">
    <property type="term" value="C:MICOS complex"/>
    <property type="evidence" value="ECO:0007669"/>
    <property type="project" value="TreeGrafter"/>
</dbReference>
<dbReference type="InterPro" id="IPR019133">
    <property type="entry name" value="MIC60"/>
</dbReference>
<keyword evidence="6" id="KW-0472">Membrane</keyword>
<protein>
    <recommendedName>
        <fullName evidence="7">MICOS complex subunit MIC60</fullName>
    </recommendedName>
    <alternativeName>
        <fullName evidence="7">Mitofilin</fullName>
    </alternativeName>
</protein>
<dbReference type="PANTHER" id="PTHR15415">
    <property type="entry name" value="MITOFILIN"/>
    <property type="match status" value="1"/>
</dbReference>
<accession>A0A0K8TLG0</accession>
<feature type="signal peptide" evidence="10">
    <location>
        <begin position="1"/>
        <end position="19"/>
    </location>
</feature>
<comment type="subcellular location">
    <subcellularLocation>
        <location evidence="7">Mitochondrion inner membrane</location>
        <topology evidence="7">Single-pass membrane protein</topology>
    </subcellularLocation>
</comment>
<keyword evidence="2 7" id="KW-0812">Transmembrane</keyword>
<feature type="non-terminal residue" evidence="11">
    <location>
        <position position="1"/>
    </location>
</feature>
<evidence type="ECO:0000256" key="5">
    <source>
        <dbReference type="ARBA" id="ARBA00023128"/>
    </source>
</evidence>
<keyword evidence="8" id="KW-0175">Coiled coil</keyword>
<evidence type="ECO:0000256" key="9">
    <source>
        <dbReference type="SAM" id="MobiDB-lite"/>
    </source>
</evidence>
<feature type="non-terminal residue" evidence="11">
    <location>
        <position position="262"/>
    </location>
</feature>
<dbReference type="GO" id="GO:0042407">
    <property type="term" value="P:cristae formation"/>
    <property type="evidence" value="ECO:0007669"/>
    <property type="project" value="TreeGrafter"/>
</dbReference>
<reference evidence="11" key="1">
    <citation type="journal article" date="2015" name="Insect Biochem. Mol. Biol.">
        <title>An insight into the sialome of the horse fly, Tabanus bromius.</title>
        <authorList>
            <person name="Ribeiro J.M."/>
            <person name="Kazimirova M."/>
            <person name="Takac P."/>
            <person name="Andersen J.F."/>
            <person name="Francischetti I.M."/>
        </authorList>
    </citation>
    <scope>NUCLEOTIDE SEQUENCE</scope>
</reference>
<sequence length="262" mass="28276">EAGFGKFLVILAPFAAVGGAVTYAKYDDEFRKTLVKNVPGAESVLNLVLGDKKPFEELSKKLDSVSSSVTGIFGGGEQKQPAQSKVEVKKPPAPSSTLSTPVPQSTPASSKLEVPTAAAPVSLQKPQEVVIPTEVTELEKAVEVAATLAEAEYSKAARILRSYNEEIVKVIDQAVEKADPTAWTALRNKTSARDSAVDRAESAGREAQQKIQQYSSALSNIAANISLERLEGLRYKIKNLSDRIENVKDELYRAKDTSRLSE</sequence>
<feature type="coiled-coil region" evidence="8">
    <location>
        <begin position="197"/>
        <end position="257"/>
    </location>
</feature>